<keyword evidence="1" id="KW-0812">Transmembrane</keyword>
<feature type="domain" description="Signal transduction histidine kinase internal region" evidence="3">
    <location>
        <begin position="367"/>
        <end position="444"/>
    </location>
</feature>
<dbReference type="PANTHER" id="PTHR34220">
    <property type="entry name" value="SENSOR HISTIDINE KINASE YPDA"/>
    <property type="match status" value="1"/>
</dbReference>
<feature type="domain" description="Histidine kinase/HSP90-like ATPase" evidence="2">
    <location>
        <begin position="464"/>
        <end position="572"/>
    </location>
</feature>
<evidence type="ECO:0000256" key="1">
    <source>
        <dbReference type="SAM" id="Phobius"/>
    </source>
</evidence>
<dbReference type="Pfam" id="PF06580">
    <property type="entry name" value="His_kinase"/>
    <property type="match status" value="1"/>
</dbReference>
<sequence length="582" mass="66175">MNLQKKMIVFSTVISTLALFILGGLSFLNYYTNSQKEMKTNTKNMLNRVILDIDDTIDEIDIFTEKIQFYAKSSYNLMDDLKQYTTGTISASTLFDTRTETRNIFQTLLYRQDQINLVALITPGGHIFSYSNSINDLVTDYSPYEDQWYQETLKAKGDLYISVHNQSNLIINAGDNGSLFFSRAIYDFYTGEFLAVLLVESDPAIFNAITKTDADNIVDFQISKQHSPEVLFNRNNSDSRSSSFVRKESIVSQHYPLKLTTYVDTSTYYEILFNSIKVILILVLLIFTITFFAFYLFSKRFTYPIKELSTIMRKNSAEKKYYLHDSSFMSQQDEIGVLYREYDHLVETLNRYMEETLAYEQALLTSQINVYRNQIDSHFLYNTLESINSVAEIADIEEISTMTLALSKMFRYASNGFVQDSLLGNELQNVNDFLKIQEIRYQRSFNYMVTLDSNQLKLAVVPKLILQPLIENAIFHGLNKGSLPGDILLDVSHSTSTLRITVTDTGLGLSPDRLAAVQGELASALHNVNHAESHIGLLNIQTRLVLAYGTDYGVQLASTHRGTVVTLLLPLALKGDSLCTPI</sequence>
<dbReference type="Pfam" id="PF02518">
    <property type="entry name" value="HATPase_c"/>
    <property type="match status" value="1"/>
</dbReference>
<dbReference type="Proteomes" id="UP000674938">
    <property type="component" value="Unassembled WGS sequence"/>
</dbReference>
<keyword evidence="1" id="KW-0472">Membrane</keyword>
<gene>
    <name evidence="4" type="ORF">I6N95_04520</name>
</gene>
<dbReference type="Gene3D" id="3.30.565.10">
    <property type="entry name" value="Histidine kinase-like ATPase, C-terminal domain"/>
    <property type="match status" value="1"/>
</dbReference>
<dbReference type="Gene3D" id="6.10.340.10">
    <property type="match status" value="1"/>
</dbReference>
<proteinExistence type="predicted"/>
<dbReference type="InterPro" id="IPR003594">
    <property type="entry name" value="HATPase_dom"/>
</dbReference>
<comment type="caution">
    <text evidence="4">The sequence shown here is derived from an EMBL/GenBank/DDBJ whole genome shotgun (WGS) entry which is preliminary data.</text>
</comment>
<dbReference type="RefSeq" id="WP_209525165.1">
    <property type="nucleotide sequence ID" value="NZ_JAEEGA010000002.1"/>
</dbReference>
<reference evidence="4" key="1">
    <citation type="submission" date="2020-12" db="EMBL/GenBank/DDBJ databases">
        <title>Vagococcus allomyrinae sp. nov. and Enterococcus lavae sp. nov., isolated from the larvae of Allomyrina dichotoma.</title>
        <authorList>
            <person name="Lee S.D."/>
        </authorList>
    </citation>
    <scope>NUCLEOTIDE SEQUENCE</scope>
    <source>
        <strain evidence="4">BWB3-3</strain>
    </source>
</reference>
<dbReference type="InterPro" id="IPR010559">
    <property type="entry name" value="Sig_transdc_His_kin_internal"/>
</dbReference>
<dbReference type="GO" id="GO:0016020">
    <property type="term" value="C:membrane"/>
    <property type="evidence" value="ECO:0007669"/>
    <property type="project" value="InterPro"/>
</dbReference>
<dbReference type="SUPFAM" id="SSF55874">
    <property type="entry name" value="ATPase domain of HSP90 chaperone/DNA topoisomerase II/histidine kinase"/>
    <property type="match status" value="1"/>
</dbReference>
<evidence type="ECO:0000313" key="4">
    <source>
        <dbReference type="EMBL" id="MBP1040273.1"/>
    </source>
</evidence>
<keyword evidence="5" id="KW-1185">Reference proteome</keyword>
<dbReference type="InterPro" id="IPR036890">
    <property type="entry name" value="HATPase_C_sf"/>
</dbReference>
<name>A0A940SVF6_9ENTE</name>
<evidence type="ECO:0000313" key="5">
    <source>
        <dbReference type="Proteomes" id="UP000674938"/>
    </source>
</evidence>
<protein>
    <submittedName>
        <fullName evidence="4">Histidine kinase</fullName>
    </submittedName>
</protein>
<evidence type="ECO:0000259" key="2">
    <source>
        <dbReference type="Pfam" id="PF02518"/>
    </source>
</evidence>
<feature type="transmembrane region" description="Helical" evidence="1">
    <location>
        <begin position="7"/>
        <end position="31"/>
    </location>
</feature>
<organism evidence="4 5">
    <name type="scientific">Vagococcus allomyrinae</name>
    <dbReference type="NCBI Taxonomy" id="2794353"/>
    <lineage>
        <taxon>Bacteria</taxon>
        <taxon>Bacillati</taxon>
        <taxon>Bacillota</taxon>
        <taxon>Bacilli</taxon>
        <taxon>Lactobacillales</taxon>
        <taxon>Enterococcaceae</taxon>
        <taxon>Vagococcus</taxon>
    </lineage>
</organism>
<keyword evidence="1" id="KW-1133">Transmembrane helix</keyword>
<dbReference type="GO" id="GO:0000155">
    <property type="term" value="F:phosphorelay sensor kinase activity"/>
    <property type="evidence" value="ECO:0007669"/>
    <property type="project" value="InterPro"/>
</dbReference>
<dbReference type="EMBL" id="JAEEGA010000002">
    <property type="protein sequence ID" value="MBP1040273.1"/>
    <property type="molecule type" value="Genomic_DNA"/>
</dbReference>
<keyword evidence="4" id="KW-0808">Transferase</keyword>
<dbReference type="PANTHER" id="PTHR34220:SF7">
    <property type="entry name" value="SENSOR HISTIDINE KINASE YPDA"/>
    <property type="match status" value="1"/>
</dbReference>
<feature type="transmembrane region" description="Helical" evidence="1">
    <location>
        <begin position="278"/>
        <end position="297"/>
    </location>
</feature>
<evidence type="ECO:0000259" key="3">
    <source>
        <dbReference type="Pfam" id="PF06580"/>
    </source>
</evidence>
<dbReference type="InterPro" id="IPR050640">
    <property type="entry name" value="Bact_2-comp_sensor_kinase"/>
</dbReference>
<keyword evidence="4" id="KW-0418">Kinase</keyword>
<dbReference type="AlphaFoldDB" id="A0A940SVF6"/>
<accession>A0A940SVF6</accession>